<dbReference type="Proteomes" id="UP000825483">
    <property type="component" value="Unassembled WGS sequence"/>
</dbReference>
<dbReference type="Pfam" id="PF18925">
    <property type="entry name" value="DUF5675"/>
    <property type="match status" value="1"/>
</dbReference>
<dbReference type="RefSeq" id="WP_306421508.1">
    <property type="nucleotide sequence ID" value="NZ_BPTU01000001.1"/>
</dbReference>
<dbReference type="AlphaFoldDB" id="A0A9R1CA96"/>
<dbReference type="EMBL" id="BPUB01000002">
    <property type="protein sequence ID" value="GJG58885.1"/>
    <property type="molecule type" value="Genomic_DNA"/>
</dbReference>
<evidence type="ECO:0000313" key="2">
    <source>
        <dbReference type="EMBL" id="GJG58885.1"/>
    </source>
</evidence>
<name>A0A9R1CA96_9BACT</name>
<dbReference type="GeneID" id="72467074"/>
<evidence type="ECO:0000313" key="3">
    <source>
        <dbReference type="Proteomes" id="UP000825483"/>
    </source>
</evidence>
<gene>
    <name evidence="2" type="ORF">PRLR5076_17360</name>
</gene>
<reference evidence="2" key="1">
    <citation type="journal article" date="2022" name="Int. J. Syst. Evol. Microbiol.">
        <title>Prevotella lacticifex sp. nov., isolated from the rumen of cows.</title>
        <authorList>
            <person name="Shinkai T."/>
            <person name="Ikeyama N."/>
            <person name="Kumagai M."/>
            <person name="Ohmori H."/>
            <person name="Sakamoto M."/>
            <person name="Ohkuma M."/>
            <person name="Mitsumori M."/>
        </authorList>
    </citation>
    <scope>NUCLEOTIDE SEQUENCE</scope>
    <source>
        <strain evidence="2">R5076</strain>
    </source>
</reference>
<dbReference type="InterPro" id="IPR043732">
    <property type="entry name" value="DUF5675"/>
</dbReference>
<sequence length="145" mass="16746">MIELQLKRIAKRPTYTIGRLYTRRLESGKLSPWKYFCDTLEPHWIDFHHGGRKTKGKTAIPEGRYPVVVTMSPRFKRWLPLLVGVPKYSGIRIHSGNTSADTKGCILVGRNTEVGRVTDSHRTLYRLMQIISHRDEGEPVFIEVE</sequence>
<proteinExistence type="predicted"/>
<protein>
    <recommendedName>
        <fullName evidence="1">DUF5675 domain-containing protein</fullName>
    </recommendedName>
</protein>
<accession>A0A9R1CA96</accession>
<organism evidence="2 3">
    <name type="scientific">Prevotella lacticifex</name>
    <dbReference type="NCBI Taxonomy" id="2854755"/>
    <lineage>
        <taxon>Bacteria</taxon>
        <taxon>Pseudomonadati</taxon>
        <taxon>Bacteroidota</taxon>
        <taxon>Bacteroidia</taxon>
        <taxon>Bacteroidales</taxon>
        <taxon>Prevotellaceae</taxon>
        <taxon>Prevotella</taxon>
    </lineage>
</organism>
<comment type="caution">
    <text evidence="2">The sequence shown here is derived from an EMBL/GenBank/DDBJ whole genome shotgun (WGS) entry which is preliminary data.</text>
</comment>
<keyword evidence="3" id="KW-1185">Reference proteome</keyword>
<feature type="domain" description="DUF5675" evidence="1">
    <location>
        <begin position="6"/>
        <end position="132"/>
    </location>
</feature>
<evidence type="ECO:0000259" key="1">
    <source>
        <dbReference type="Pfam" id="PF18925"/>
    </source>
</evidence>